<dbReference type="InterPro" id="IPR007930">
    <property type="entry name" value="DUF724"/>
</dbReference>
<feature type="region of interest" description="Disordered" evidence="4">
    <location>
        <begin position="374"/>
        <end position="460"/>
    </location>
</feature>
<keyword evidence="1" id="KW-0813">Transport</keyword>
<evidence type="ECO:0000259" key="5">
    <source>
        <dbReference type="SMART" id="SM00743"/>
    </source>
</evidence>
<sequence length="707" mass="80441">MEEKMKKDSEVEVSSVEEGFADAWFRGILQENPTKSGRKKLRVRYLTLLNDDGLSPLVENIEPRFIRPVPPENEYKGIALEEGSVVDADHKDGWWTGVIIKKLENGMFWVYYDSPPDIIEFHRNQLRAHLRWTGWKWDRPDIQELDKSMFSSGTMAEVSTVIDKAEVAWFPAMIIKEIEVDGEKKFIVKDCNKHLSFNGDEARTNSTIDSCRVRPTPPPFPVEKYELLDRVELFHGSVWRQGLVRGVLDQNCYMVSLVVTKEESVFKHSDLRPCKVWEDGVWHDGRKQTPVTETPSNVIKTKPMRSCSGSCSGAKLMTPKRTTKYARRSLNLEENAETLTKAETGAATRELRSKRANDVINDNTPLVIAPQEKPIASVKPVTPSRVRTATPLKQTEADTQRKTSPKKTLEPMRNENGLENSTQQKILEEKNSEEKGRKRKREKEHNSDLKETDESCNGQTAEINDTSSICNDVDVDDQPLAAWINLPTEPSFDHSPIVVNDAAVATDVEETQGKDTLTILPFAKKSPFWKMHETQEVCKIVPQSPHFSPLFDAKEELREWTAVGMMVTFYGLLEEVKNLQLDVSPSKLSSLSCSFADLEKHGFDVAAPQSRINKILSLQDELAKKAEERKCLEKKIEAGEMEGHKYEEEMAELECKILELKRQQAVAKEMKEATDKMTSGMKSYAEMINQEMEDLRLEFQTTASAPW</sequence>
<feature type="compositionally biased region" description="Basic and acidic residues" evidence="4">
    <location>
        <begin position="395"/>
        <end position="413"/>
    </location>
</feature>
<protein>
    <recommendedName>
        <fullName evidence="5">Agenet domain-containing protein</fullName>
    </recommendedName>
</protein>
<evidence type="ECO:0000313" key="7">
    <source>
        <dbReference type="Proteomes" id="UP000682877"/>
    </source>
</evidence>
<feature type="domain" description="Agenet" evidence="5">
    <location>
        <begin position="148"/>
        <end position="221"/>
    </location>
</feature>
<dbReference type="InterPro" id="IPR014002">
    <property type="entry name" value="Agenet_dom_plant"/>
</dbReference>
<reference evidence="6" key="1">
    <citation type="submission" date="2021-01" db="EMBL/GenBank/DDBJ databases">
        <authorList>
            <person name="Bezrukov I."/>
        </authorList>
    </citation>
    <scope>NUCLEOTIDE SEQUENCE</scope>
</reference>
<accession>A0A8S2AA60</accession>
<dbReference type="InterPro" id="IPR008395">
    <property type="entry name" value="Agenet-like_dom"/>
</dbReference>
<proteinExistence type="predicted"/>
<evidence type="ECO:0000256" key="3">
    <source>
        <dbReference type="SAM" id="Coils"/>
    </source>
</evidence>
<dbReference type="EMBL" id="LR999454">
    <property type="protein sequence ID" value="CAE6055148.1"/>
    <property type="molecule type" value="Genomic_DNA"/>
</dbReference>
<evidence type="ECO:0000313" key="6">
    <source>
        <dbReference type="EMBL" id="CAE6055148.1"/>
    </source>
</evidence>
<keyword evidence="2" id="KW-0341">Growth regulation</keyword>
<feature type="domain" description="Agenet" evidence="5">
    <location>
        <begin position="78"/>
        <end position="134"/>
    </location>
</feature>
<dbReference type="PANTHER" id="PTHR31917">
    <property type="entry name" value="AGENET DOMAIN-CONTAINING PROTEIN-RELATED"/>
    <property type="match status" value="1"/>
</dbReference>
<dbReference type="PANTHER" id="PTHR31917:SF153">
    <property type="entry name" value="DUF724 DOMAIN-CONTAINING PROTEIN 3-RELATED"/>
    <property type="match status" value="1"/>
</dbReference>
<feature type="compositionally biased region" description="Basic and acidic residues" evidence="4">
    <location>
        <begin position="443"/>
        <end position="453"/>
    </location>
</feature>
<keyword evidence="3" id="KW-0175">Coiled coil</keyword>
<evidence type="ECO:0000256" key="1">
    <source>
        <dbReference type="ARBA" id="ARBA00022448"/>
    </source>
</evidence>
<dbReference type="CDD" id="cd20405">
    <property type="entry name" value="Tudor_Agenet_AtDUF_rpt1_3"/>
    <property type="match status" value="2"/>
</dbReference>
<gene>
    <name evidence="6" type="ORF">AARE701A_LOCUS11660</name>
</gene>
<evidence type="ECO:0000256" key="4">
    <source>
        <dbReference type="SAM" id="MobiDB-lite"/>
    </source>
</evidence>
<evidence type="ECO:0000256" key="2">
    <source>
        <dbReference type="ARBA" id="ARBA00022604"/>
    </source>
</evidence>
<dbReference type="CDD" id="cd20406">
    <property type="entry name" value="Tudor_Agenet_AtDUF_rpt2_4"/>
    <property type="match status" value="2"/>
</dbReference>
<dbReference type="SMART" id="SM00743">
    <property type="entry name" value="Agenet"/>
    <property type="match status" value="4"/>
</dbReference>
<dbReference type="Pfam" id="PF05266">
    <property type="entry name" value="DUF724"/>
    <property type="match status" value="1"/>
</dbReference>
<dbReference type="Proteomes" id="UP000682877">
    <property type="component" value="Chromosome 4"/>
</dbReference>
<keyword evidence="7" id="KW-1185">Reference proteome</keyword>
<dbReference type="Pfam" id="PF05641">
    <property type="entry name" value="Agenet"/>
    <property type="match status" value="3"/>
</dbReference>
<dbReference type="AlphaFoldDB" id="A0A8S2AA60"/>
<name>A0A8S2AA60_ARAAE</name>
<feature type="domain" description="Agenet" evidence="5">
    <location>
        <begin position="3"/>
        <end position="74"/>
    </location>
</feature>
<feature type="compositionally biased region" description="Basic and acidic residues" evidence="4">
    <location>
        <begin position="426"/>
        <end position="436"/>
    </location>
</feature>
<feature type="coiled-coil region" evidence="3">
    <location>
        <begin position="615"/>
        <end position="670"/>
    </location>
</feature>
<organism evidence="6 7">
    <name type="scientific">Arabidopsis arenosa</name>
    <name type="common">Sand rock-cress</name>
    <name type="synonym">Cardaminopsis arenosa</name>
    <dbReference type="NCBI Taxonomy" id="38785"/>
    <lineage>
        <taxon>Eukaryota</taxon>
        <taxon>Viridiplantae</taxon>
        <taxon>Streptophyta</taxon>
        <taxon>Embryophyta</taxon>
        <taxon>Tracheophyta</taxon>
        <taxon>Spermatophyta</taxon>
        <taxon>Magnoliopsida</taxon>
        <taxon>eudicotyledons</taxon>
        <taxon>Gunneridae</taxon>
        <taxon>Pentapetalae</taxon>
        <taxon>rosids</taxon>
        <taxon>malvids</taxon>
        <taxon>Brassicales</taxon>
        <taxon>Brassicaceae</taxon>
        <taxon>Camelineae</taxon>
        <taxon>Arabidopsis</taxon>
    </lineage>
</organism>
<feature type="domain" description="Agenet" evidence="5">
    <location>
        <begin position="223"/>
        <end position="279"/>
    </location>
</feature>